<evidence type="ECO:0000256" key="5">
    <source>
        <dbReference type="ARBA" id="ARBA00022970"/>
    </source>
</evidence>
<protein>
    <submittedName>
        <fullName evidence="7">ABC transporter ATP-binding protein</fullName>
    </submittedName>
</protein>
<dbReference type="Pfam" id="PF00005">
    <property type="entry name" value="ABC_tran"/>
    <property type="match status" value="1"/>
</dbReference>
<proteinExistence type="inferred from homology"/>
<dbReference type="GO" id="GO:0016887">
    <property type="term" value="F:ATP hydrolysis activity"/>
    <property type="evidence" value="ECO:0007669"/>
    <property type="project" value="InterPro"/>
</dbReference>
<keyword evidence="5" id="KW-0029">Amino-acid transport</keyword>
<gene>
    <name evidence="7" type="ORF">BTO28_08110</name>
</gene>
<dbReference type="PANTHER" id="PTHR43820:SF2">
    <property type="entry name" value="ABC TRANSPORTER ATP-BINDING PROTEIN"/>
    <property type="match status" value="1"/>
</dbReference>
<dbReference type="PROSITE" id="PS50893">
    <property type="entry name" value="ABC_TRANSPORTER_2"/>
    <property type="match status" value="1"/>
</dbReference>
<dbReference type="SMART" id="SM00382">
    <property type="entry name" value="AAA"/>
    <property type="match status" value="1"/>
</dbReference>
<dbReference type="EMBL" id="MSFI01000011">
    <property type="protein sequence ID" value="OMP67280.1"/>
    <property type="molecule type" value="Genomic_DNA"/>
</dbReference>
<feature type="domain" description="ABC transporter" evidence="6">
    <location>
        <begin position="13"/>
        <end position="241"/>
    </location>
</feature>
<evidence type="ECO:0000259" key="6">
    <source>
        <dbReference type="PROSITE" id="PS50893"/>
    </source>
</evidence>
<keyword evidence="2" id="KW-0813">Transport</keyword>
<dbReference type="Gene3D" id="3.40.50.300">
    <property type="entry name" value="P-loop containing nucleotide triphosphate hydrolases"/>
    <property type="match status" value="1"/>
</dbReference>
<dbReference type="PROSITE" id="PS00211">
    <property type="entry name" value="ABC_TRANSPORTER_1"/>
    <property type="match status" value="1"/>
</dbReference>
<name>A0A1V2A8M4_9BACI</name>
<accession>A0A1V2A8M4</accession>
<comment type="similarity">
    <text evidence="1">Belongs to the ABC transporter superfamily.</text>
</comment>
<keyword evidence="4 7" id="KW-0067">ATP-binding</keyword>
<dbReference type="GO" id="GO:0015807">
    <property type="term" value="P:L-amino acid transport"/>
    <property type="evidence" value="ECO:0007669"/>
    <property type="project" value="TreeGrafter"/>
</dbReference>
<dbReference type="CDD" id="cd03224">
    <property type="entry name" value="ABC_TM1139_LivF_branched"/>
    <property type="match status" value="1"/>
</dbReference>
<evidence type="ECO:0000256" key="1">
    <source>
        <dbReference type="ARBA" id="ARBA00005417"/>
    </source>
</evidence>
<dbReference type="InterPro" id="IPR003593">
    <property type="entry name" value="AAA+_ATPase"/>
</dbReference>
<dbReference type="PANTHER" id="PTHR43820">
    <property type="entry name" value="HIGH-AFFINITY BRANCHED-CHAIN AMINO ACID TRANSPORT ATP-BINDING PROTEIN LIVF"/>
    <property type="match status" value="1"/>
</dbReference>
<keyword evidence="8" id="KW-1185">Reference proteome</keyword>
<evidence type="ECO:0000256" key="3">
    <source>
        <dbReference type="ARBA" id="ARBA00022741"/>
    </source>
</evidence>
<comment type="caution">
    <text evidence="7">The sequence shown here is derived from an EMBL/GenBank/DDBJ whole genome shotgun (WGS) entry which is preliminary data.</text>
</comment>
<keyword evidence="3" id="KW-0547">Nucleotide-binding</keyword>
<reference evidence="7 8" key="1">
    <citation type="submission" date="2016-12" db="EMBL/GenBank/DDBJ databases">
        <title>Domibacillus sp. SAB 38T whole genome sequencing.</title>
        <authorList>
            <person name="Verma A."/>
            <person name="Ojha A.K."/>
            <person name="Krishnamurthi S."/>
        </authorList>
    </citation>
    <scope>NUCLEOTIDE SEQUENCE [LARGE SCALE GENOMIC DNA]</scope>
    <source>
        <strain evidence="7 8">SAB 38</strain>
    </source>
</reference>
<evidence type="ECO:0000256" key="4">
    <source>
        <dbReference type="ARBA" id="ARBA00022840"/>
    </source>
</evidence>
<evidence type="ECO:0000313" key="7">
    <source>
        <dbReference type="EMBL" id="OMP67280.1"/>
    </source>
</evidence>
<sequence>MTSTLVRGRVLVLQVKELNTFYGESHILHDVSLTVKKGRVTVLLGRNGMGKTTTIHSIMGMVPPKKGEILLQNKEVQMKPSFQVSKSGVALVPQGRRIFSNLTVKENLLTTHRQKKGGWTLEKIYDMFPRLKERETSMGGNLSGGEQQMLSIGRALLTNPSVLLLDEPSEGLSPLMVNEVIAIIKRLKEEGLTMLLVEQNLSMALELADHIYILNKGTVVFTGSKEEMTNEIKNKYLALST</sequence>
<dbReference type="InterPro" id="IPR003439">
    <property type="entry name" value="ABC_transporter-like_ATP-bd"/>
</dbReference>
<dbReference type="InterPro" id="IPR052156">
    <property type="entry name" value="BCAA_Transport_ATP-bd_LivF"/>
</dbReference>
<organism evidence="7 8">
    <name type="scientific">Domibacillus epiphyticus</name>
    <dbReference type="NCBI Taxonomy" id="1714355"/>
    <lineage>
        <taxon>Bacteria</taxon>
        <taxon>Bacillati</taxon>
        <taxon>Bacillota</taxon>
        <taxon>Bacilli</taxon>
        <taxon>Bacillales</taxon>
        <taxon>Bacillaceae</taxon>
        <taxon>Domibacillus</taxon>
    </lineage>
</organism>
<dbReference type="GO" id="GO:0015658">
    <property type="term" value="F:branched-chain amino acid transmembrane transporter activity"/>
    <property type="evidence" value="ECO:0007669"/>
    <property type="project" value="TreeGrafter"/>
</dbReference>
<dbReference type="AlphaFoldDB" id="A0A1V2A8M4"/>
<evidence type="ECO:0000256" key="2">
    <source>
        <dbReference type="ARBA" id="ARBA00022448"/>
    </source>
</evidence>
<dbReference type="SUPFAM" id="SSF52540">
    <property type="entry name" value="P-loop containing nucleoside triphosphate hydrolases"/>
    <property type="match status" value="1"/>
</dbReference>
<dbReference type="GO" id="GO:0005524">
    <property type="term" value="F:ATP binding"/>
    <property type="evidence" value="ECO:0007669"/>
    <property type="project" value="UniProtKB-KW"/>
</dbReference>
<evidence type="ECO:0000313" key="8">
    <source>
        <dbReference type="Proteomes" id="UP000188613"/>
    </source>
</evidence>
<dbReference type="InterPro" id="IPR017871">
    <property type="entry name" value="ABC_transporter-like_CS"/>
</dbReference>
<dbReference type="STRING" id="1714355.BTO28_08110"/>
<dbReference type="InterPro" id="IPR027417">
    <property type="entry name" value="P-loop_NTPase"/>
</dbReference>
<dbReference type="Proteomes" id="UP000188613">
    <property type="component" value="Unassembled WGS sequence"/>
</dbReference>